<dbReference type="EMBL" id="PKUQ01000013">
    <property type="protein sequence ID" value="PLW77911.1"/>
    <property type="molecule type" value="Genomic_DNA"/>
</dbReference>
<feature type="domain" description="Carboxymuconolactone decarboxylase-like" evidence="1">
    <location>
        <begin position="24"/>
        <end position="105"/>
    </location>
</feature>
<dbReference type="RefSeq" id="WP_101533152.1">
    <property type="nucleotide sequence ID" value="NZ_JBFHIU010000012.1"/>
</dbReference>
<proteinExistence type="predicted"/>
<dbReference type="Pfam" id="PF02627">
    <property type="entry name" value="CMD"/>
    <property type="match status" value="1"/>
</dbReference>
<protein>
    <submittedName>
        <fullName evidence="2">Alkylhydroperoxidase</fullName>
    </submittedName>
</protein>
<gene>
    <name evidence="2" type="ORF">C0081_07245</name>
</gene>
<comment type="caution">
    <text evidence="2">The sequence shown here is derived from an EMBL/GenBank/DDBJ whole genome shotgun (WGS) entry which is preliminary data.</text>
</comment>
<evidence type="ECO:0000313" key="2">
    <source>
        <dbReference type="EMBL" id="PLW77911.1"/>
    </source>
</evidence>
<organism evidence="2 3">
    <name type="scientific">Cohaesibacter celericrescens</name>
    <dbReference type="NCBI Taxonomy" id="2067669"/>
    <lineage>
        <taxon>Bacteria</taxon>
        <taxon>Pseudomonadati</taxon>
        <taxon>Pseudomonadota</taxon>
        <taxon>Alphaproteobacteria</taxon>
        <taxon>Hyphomicrobiales</taxon>
        <taxon>Cohaesibacteraceae</taxon>
    </lineage>
</organism>
<dbReference type="InterPro" id="IPR029032">
    <property type="entry name" value="AhpD-like"/>
</dbReference>
<keyword evidence="2" id="KW-0575">Peroxidase</keyword>
<dbReference type="PANTHER" id="PTHR33930">
    <property type="entry name" value="ALKYL HYDROPEROXIDE REDUCTASE AHPD"/>
    <property type="match status" value="1"/>
</dbReference>
<accession>A0A2N5XTR7</accession>
<evidence type="ECO:0000259" key="1">
    <source>
        <dbReference type="Pfam" id="PF02627"/>
    </source>
</evidence>
<reference evidence="2 3" key="1">
    <citation type="submission" date="2018-01" db="EMBL/GenBank/DDBJ databases">
        <title>The draft genome sequence of Cohaesibacter sp. H1304.</title>
        <authorList>
            <person name="Wang N.-N."/>
            <person name="Du Z.-J."/>
        </authorList>
    </citation>
    <scope>NUCLEOTIDE SEQUENCE [LARGE SCALE GENOMIC DNA]</scope>
    <source>
        <strain evidence="2 3">H1304</strain>
    </source>
</reference>
<keyword evidence="2" id="KW-0560">Oxidoreductase</keyword>
<sequence>MATDYKQLMADVGKQVGTLRKDIPETMAGFSALSAGADKPGALDTKTKELVALGIALAMRCEPCIAFHTRTLIKLDCTRAEFEECLGTAIYMGGGPSLMYAAKAMDCWDQLIEG</sequence>
<dbReference type="AlphaFoldDB" id="A0A2N5XTR7"/>
<dbReference type="Proteomes" id="UP000234881">
    <property type="component" value="Unassembled WGS sequence"/>
</dbReference>
<dbReference type="InterPro" id="IPR004675">
    <property type="entry name" value="AhpD_core"/>
</dbReference>
<dbReference type="InterPro" id="IPR003779">
    <property type="entry name" value="CMD-like"/>
</dbReference>
<keyword evidence="3" id="KW-1185">Reference proteome</keyword>
<dbReference type="PANTHER" id="PTHR33930:SF2">
    <property type="entry name" value="BLR3452 PROTEIN"/>
    <property type="match status" value="1"/>
</dbReference>
<dbReference type="NCBIfam" id="TIGR00778">
    <property type="entry name" value="ahpD_dom"/>
    <property type="match status" value="1"/>
</dbReference>
<evidence type="ECO:0000313" key="3">
    <source>
        <dbReference type="Proteomes" id="UP000234881"/>
    </source>
</evidence>
<dbReference type="Gene3D" id="1.20.1290.10">
    <property type="entry name" value="AhpD-like"/>
    <property type="match status" value="1"/>
</dbReference>
<name>A0A2N5XTR7_9HYPH</name>
<dbReference type="GO" id="GO:0051920">
    <property type="term" value="F:peroxiredoxin activity"/>
    <property type="evidence" value="ECO:0007669"/>
    <property type="project" value="InterPro"/>
</dbReference>
<dbReference type="OrthoDB" id="1683318at2"/>
<dbReference type="SUPFAM" id="SSF69118">
    <property type="entry name" value="AhpD-like"/>
    <property type="match status" value="1"/>
</dbReference>